<comment type="subcellular location">
    <subcellularLocation>
        <location evidence="2 9">Periplasm</location>
    </subcellularLocation>
</comment>
<feature type="disulfide bond" evidence="9">
    <location>
        <begin position="90"/>
        <end position="116"/>
    </location>
</feature>
<dbReference type="GO" id="GO:0008784">
    <property type="term" value="F:alanine racemase activity"/>
    <property type="evidence" value="ECO:0007669"/>
    <property type="project" value="InterPro"/>
</dbReference>
<comment type="catalytic activity">
    <reaction evidence="9">
        <text>an L-alpha-amino acid = a D-alpha-amino acid</text>
        <dbReference type="Rhea" id="RHEA:18317"/>
        <dbReference type="ChEBI" id="CHEBI:59869"/>
        <dbReference type="ChEBI" id="CHEBI:59871"/>
        <dbReference type="EC" id="5.1.1.10"/>
    </reaction>
</comment>
<feature type="binding site" evidence="9 11">
    <location>
        <position position="368"/>
    </location>
    <ligand>
        <name>substrate</name>
    </ligand>
</feature>
<evidence type="ECO:0000256" key="1">
    <source>
        <dbReference type="ARBA" id="ARBA00001933"/>
    </source>
</evidence>
<feature type="binding site" evidence="9 11">
    <location>
        <position position="193"/>
    </location>
    <ligand>
        <name>substrate</name>
    </ligand>
</feature>
<dbReference type="NCBIfam" id="NF009879">
    <property type="entry name" value="PRK13340.1-4"/>
    <property type="match status" value="1"/>
</dbReference>
<feature type="active site" description="Proton acceptor" evidence="9">
    <location>
        <position position="94"/>
    </location>
</feature>
<gene>
    <name evidence="14" type="ORF">I593_00487</name>
</gene>
<dbReference type="InterPro" id="IPR001608">
    <property type="entry name" value="Ala_racemase_N"/>
</dbReference>
<protein>
    <recommendedName>
        <fullName evidence="9">Broad specificity amino-acid racemase</fullName>
        <ecNumber evidence="9">5.1.1.10</ecNumber>
    </recommendedName>
</protein>
<evidence type="ECO:0000256" key="4">
    <source>
        <dbReference type="ARBA" id="ARBA00022764"/>
    </source>
</evidence>
<dbReference type="GO" id="GO:0030170">
    <property type="term" value="F:pyridoxal phosphate binding"/>
    <property type="evidence" value="ECO:0007669"/>
    <property type="project" value="UniProtKB-UniRule"/>
</dbReference>
<keyword evidence="5 9" id="KW-0663">Pyridoxal phosphate</keyword>
<dbReference type="Gene3D" id="3.20.20.10">
    <property type="entry name" value="Alanine racemase"/>
    <property type="match status" value="1"/>
</dbReference>
<keyword evidence="4 9" id="KW-0574">Periplasm</keyword>
<dbReference type="CDD" id="cd06826">
    <property type="entry name" value="PLPDE_III_AR2"/>
    <property type="match status" value="1"/>
</dbReference>
<evidence type="ECO:0000256" key="3">
    <source>
        <dbReference type="ARBA" id="ARBA00022729"/>
    </source>
</evidence>
<feature type="active site" description="Proton acceptor" evidence="9">
    <location>
        <position position="320"/>
    </location>
</feature>
<evidence type="ECO:0000256" key="11">
    <source>
        <dbReference type="PIRSR" id="PIRSR600821-52"/>
    </source>
</evidence>
<comment type="catalytic activity">
    <reaction evidence="9">
        <text>L-arginine = D-arginine</text>
        <dbReference type="Rhea" id="RHEA:18069"/>
        <dbReference type="ChEBI" id="CHEBI:32682"/>
        <dbReference type="ChEBI" id="CHEBI:32689"/>
    </reaction>
</comment>
<dbReference type="EC" id="5.1.1.10" evidence="9"/>
<dbReference type="PANTHER" id="PTHR30511">
    <property type="entry name" value="ALANINE RACEMASE"/>
    <property type="match status" value="1"/>
</dbReference>
<evidence type="ECO:0000259" key="13">
    <source>
        <dbReference type="SMART" id="SM01005"/>
    </source>
</evidence>
<evidence type="ECO:0000256" key="10">
    <source>
        <dbReference type="PIRSR" id="PIRSR600821-50"/>
    </source>
</evidence>
<dbReference type="Gene3D" id="2.40.37.10">
    <property type="entry name" value="Lyase, Ornithine Decarboxylase, Chain A, domain 1"/>
    <property type="match status" value="1"/>
</dbReference>
<accession>R9B8V3</accession>
<comment type="catalytic activity">
    <reaction evidence="9">
        <text>L-lysine = D-lysine</text>
        <dbReference type="Rhea" id="RHEA:22864"/>
        <dbReference type="ChEBI" id="CHEBI:32551"/>
        <dbReference type="ChEBI" id="CHEBI:32557"/>
    </reaction>
</comment>
<evidence type="ECO:0000313" key="14">
    <source>
        <dbReference type="EMBL" id="EOR10837.1"/>
    </source>
</evidence>
<organism evidence="14 15">
    <name type="scientific">Acinetobacter tandoii DSM 14970 = CIP 107469</name>
    <dbReference type="NCBI Taxonomy" id="1120927"/>
    <lineage>
        <taxon>Bacteria</taxon>
        <taxon>Pseudomonadati</taxon>
        <taxon>Pseudomonadota</taxon>
        <taxon>Gammaproteobacteria</taxon>
        <taxon>Moraxellales</taxon>
        <taxon>Moraxellaceae</taxon>
        <taxon>Acinetobacter</taxon>
    </lineage>
</organism>
<dbReference type="Proteomes" id="UP000016201">
    <property type="component" value="Unassembled WGS sequence"/>
</dbReference>
<evidence type="ECO:0000256" key="7">
    <source>
        <dbReference type="ARBA" id="ARBA00023235"/>
    </source>
</evidence>
<keyword evidence="7 9" id="KW-0413">Isomerase</keyword>
<dbReference type="Pfam" id="PF00842">
    <property type="entry name" value="Ala_racemase_C"/>
    <property type="match status" value="1"/>
</dbReference>
<dbReference type="InterPro" id="IPR043698">
    <property type="entry name" value="Racemase_Bsr/Lyr"/>
</dbReference>
<sequence precursor="true">MKSERGYLPSLFYNDEEGFVLKKVTLWACMLGAGLLNMSSAMAAPMLTSQISATQAVAPQANAWVEINVQAFEQNIQTLQQQLQDKSQICAVMKADAYGHGIQLLMPSIIKLNVPCVGITSNAEAAMVRQSGYQGRILRLRAATDQEIQNAASLKMEELFGNYEQAQRISTWAKQQGITVAYHLGLNAGGMDRNGLELNSEQGKQQALRMTKLPNLKLVGIMTHYAVEDEKYVRERLAVFNQQTNWLIKKAKLKREELTLHTANSFATLTVPESHLDMVRAGGVIYGDSIPDRVEYKKLMTFKTQVTTVNAYLKGTTVGYDQTYTLKRDSLLANLPMGYSDGYRRAFSNKAYVLIRGHKVPVVGRTSMNTTMVDVTDFPDIRASDEVVLFGQQGNESVKQSDLEEYNGALLADVYTMWGNSNPKIAVR</sequence>
<dbReference type="Pfam" id="PF01168">
    <property type="entry name" value="Ala_racemase_N"/>
    <property type="match status" value="1"/>
</dbReference>
<dbReference type="InterPro" id="IPR000821">
    <property type="entry name" value="Ala_racemase"/>
</dbReference>
<dbReference type="NCBIfam" id="TIGR00492">
    <property type="entry name" value="alr"/>
    <property type="match status" value="1"/>
</dbReference>
<dbReference type="GO" id="GO:0042597">
    <property type="term" value="C:periplasmic space"/>
    <property type="evidence" value="ECO:0007669"/>
    <property type="project" value="UniProtKB-SubCell"/>
</dbReference>
<keyword evidence="12" id="KW-0175">Coiled coil</keyword>
<evidence type="ECO:0000256" key="2">
    <source>
        <dbReference type="ARBA" id="ARBA00004418"/>
    </source>
</evidence>
<feature type="modified residue" description="N6-(pyridoxal phosphate)lysine" evidence="9 10">
    <location>
        <position position="94"/>
    </location>
</feature>
<dbReference type="EMBL" id="AQFM01000022">
    <property type="protein sequence ID" value="EOR10837.1"/>
    <property type="molecule type" value="Genomic_DNA"/>
</dbReference>
<feature type="domain" description="Alanine racemase C-terminal" evidence="13">
    <location>
        <begin position="299"/>
        <end position="427"/>
    </location>
</feature>
<feature type="signal peptide" evidence="9">
    <location>
        <begin position="1"/>
        <end position="43"/>
    </location>
</feature>
<comment type="similarity">
    <text evidence="8 9">Belongs to the alanine racemase family. Bsr subfamily.</text>
</comment>
<name>R9B8V3_9GAMM</name>
<dbReference type="AlphaFoldDB" id="R9B8V3"/>
<dbReference type="PROSITE" id="PS00395">
    <property type="entry name" value="ALANINE_RACEMASE"/>
    <property type="match status" value="1"/>
</dbReference>
<dbReference type="PATRIC" id="fig|1120927.3.peg.458"/>
<dbReference type="GO" id="GO:0005829">
    <property type="term" value="C:cytosol"/>
    <property type="evidence" value="ECO:0007669"/>
    <property type="project" value="TreeGrafter"/>
</dbReference>
<dbReference type="GO" id="GO:0030632">
    <property type="term" value="P:D-alanine biosynthetic process"/>
    <property type="evidence" value="ECO:0007669"/>
    <property type="project" value="TreeGrafter"/>
</dbReference>
<dbReference type="InterPro" id="IPR011079">
    <property type="entry name" value="Ala_racemase_C"/>
</dbReference>
<feature type="coiled-coil region" evidence="12">
    <location>
        <begin position="62"/>
        <end position="89"/>
    </location>
</feature>
<evidence type="ECO:0000256" key="8">
    <source>
        <dbReference type="ARBA" id="ARBA00023456"/>
    </source>
</evidence>
<dbReference type="HAMAP" id="MF_02212">
    <property type="entry name" value="Bsr_racemase"/>
    <property type="match status" value="1"/>
</dbReference>
<evidence type="ECO:0000256" key="9">
    <source>
        <dbReference type="HAMAP-Rule" id="MF_02212"/>
    </source>
</evidence>
<dbReference type="PANTHER" id="PTHR30511:SF0">
    <property type="entry name" value="ALANINE RACEMASE, CATABOLIC-RELATED"/>
    <property type="match status" value="1"/>
</dbReference>
<keyword evidence="3 9" id="KW-0732">Signal</keyword>
<dbReference type="SMART" id="SM01005">
    <property type="entry name" value="Ala_racemase_C"/>
    <property type="match status" value="1"/>
</dbReference>
<proteinExistence type="inferred from homology"/>
<dbReference type="SUPFAM" id="SSF50621">
    <property type="entry name" value="Alanine racemase C-terminal domain-like"/>
    <property type="match status" value="1"/>
</dbReference>
<evidence type="ECO:0000256" key="12">
    <source>
        <dbReference type="SAM" id="Coils"/>
    </source>
</evidence>
<evidence type="ECO:0000256" key="5">
    <source>
        <dbReference type="ARBA" id="ARBA00022898"/>
    </source>
</evidence>
<dbReference type="InterPro" id="IPR029066">
    <property type="entry name" value="PLP-binding_barrel"/>
</dbReference>
<keyword evidence="15" id="KW-1185">Reference proteome</keyword>
<keyword evidence="6 9" id="KW-1015">Disulfide bond</keyword>
<reference evidence="14 15" key="1">
    <citation type="submission" date="2013-03" db="EMBL/GenBank/DDBJ databases">
        <title>The Genome Sequence of Acinetobacter tandoii CIP 107469.</title>
        <authorList>
            <consortium name="The Broad Institute Genome Sequencing Platform"/>
            <consortium name="The Broad Institute Genome Sequencing Center for Infectious Disease"/>
            <person name="Cerqueira G."/>
            <person name="Feldgarden M."/>
            <person name="Courvalin P."/>
            <person name="Perichon B."/>
            <person name="Grillot-Courvalin C."/>
            <person name="Clermont D."/>
            <person name="Rocha E."/>
            <person name="Yoon E.-J."/>
            <person name="Nemec A."/>
            <person name="Walker B."/>
            <person name="Young S.K."/>
            <person name="Zeng Q."/>
            <person name="Gargeya S."/>
            <person name="Fitzgerald M."/>
            <person name="Haas B."/>
            <person name="Abouelleil A."/>
            <person name="Alvarado L."/>
            <person name="Arachchi H.M."/>
            <person name="Berlin A.M."/>
            <person name="Chapman S.B."/>
            <person name="Dewar J."/>
            <person name="Goldberg J."/>
            <person name="Griggs A."/>
            <person name="Gujja S."/>
            <person name="Hansen M."/>
            <person name="Howarth C."/>
            <person name="Imamovic A."/>
            <person name="Larimer J."/>
            <person name="McCowan C."/>
            <person name="Murphy C."/>
            <person name="Neiman D."/>
            <person name="Pearson M."/>
            <person name="Priest M."/>
            <person name="Roberts A."/>
            <person name="Saif S."/>
            <person name="Shea T."/>
            <person name="Sisk P."/>
            <person name="Sykes S."/>
            <person name="Wortman J."/>
            <person name="Nusbaum C."/>
            <person name="Birren B."/>
        </authorList>
    </citation>
    <scope>NUCLEOTIDE SEQUENCE [LARGE SCALE GENOMIC DNA]</scope>
    <source>
        <strain evidence="14 15">CIP 107469</strain>
    </source>
</reference>
<dbReference type="SUPFAM" id="SSF51419">
    <property type="entry name" value="PLP-binding barrel"/>
    <property type="match status" value="1"/>
</dbReference>
<dbReference type="PRINTS" id="PR00992">
    <property type="entry name" value="ALARACEMASE"/>
</dbReference>
<evidence type="ECO:0000313" key="15">
    <source>
        <dbReference type="Proteomes" id="UP000016201"/>
    </source>
</evidence>
<dbReference type="eggNOG" id="COG0787">
    <property type="taxonomic scope" value="Bacteria"/>
</dbReference>
<dbReference type="InterPro" id="IPR020622">
    <property type="entry name" value="Ala_racemase_pyridoxalP-BS"/>
</dbReference>
<dbReference type="InterPro" id="IPR009006">
    <property type="entry name" value="Ala_racemase/Decarboxylase_C"/>
</dbReference>
<comment type="cofactor">
    <cofactor evidence="1 9 10">
        <name>pyridoxal 5'-phosphate</name>
        <dbReference type="ChEBI" id="CHEBI:597326"/>
    </cofactor>
</comment>
<comment type="function">
    <text evidence="9">Amino-acid racemase able to utilize a broad range of substrates.</text>
</comment>
<evidence type="ECO:0000256" key="6">
    <source>
        <dbReference type="ARBA" id="ARBA00023157"/>
    </source>
</evidence>
<comment type="caution">
    <text evidence="14">The sequence shown here is derived from an EMBL/GenBank/DDBJ whole genome shotgun (WGS) entry which is preliminary data.</text>
</comment>
<feature type="chain" id="PRO_5026402301" description="Broad specificity amino-acid racemase" evidence="9">
    <location>
        <begin position="44"/>
        <end position="428"/>
    </location>
</feature>